<name>A0A2L2TC23_9HYPO</name>
<dbReference type="GeneID" id="37255779"/>
<sequence>MAVSGVDSEGVPFGRKLFTERDIHLVSGPKLFRYWRGKGGRAYASGILDDVCHLLKILDEQDGKRQVQFVGCAKSQSEWWDSDKVKETYIELWDEWVQGTTFSAPIPPDERLTNYFQRETLSDRNLTDEAVDRIDDLR</sequence>
<keyword evidence="2" id="KW-1185">Reference proteome</keyword>
<dbReference type="KEGG" id="fvn:FVRRES_04140"/>
<dbReference type="RefSeq" id="XP_025591343.1">
    <property type="nucleotide sequence ID" value="XM_025732416.2"/>
</dbReference>
<proteinExistence type="predicted"/>
<reference evidence="2" key="1">
    <citation type="submission" date="2014-10" db="EMBL/GenBank/DDBJ databases">
        <authorList>
            <person name="King R."/>
        </authorList>
    </citation>
    <scope>NUCLEOTIDE SEQUENCE [LARGE SCALE GENOMIC DNA]</scope>
    <source>
        <strain evidence="2">A3/5</strain>
    </source>
</reference>
<dbReference type="EMBL" id="LN649229">
    <property type="protein sequence ID" value="CEI67628.1"/>
    <property type="molecule type" value="Genomic_DNA"/>
</dbReference>
<evidence type="ECO:0000313" key="2">
    <source>
        <dbReference type="Proteomes" id="UP000245910"/>
    </source>
</evidence>
<accession>A0A2L2TC23</accession>
<dbReference type="AlphaFoldDB" id="A0A2L2TC23"/>
<protein>
    <submittedName>
        <fullName evidence="1">Uncharacterized protein</fullName>
    </submittedName>
</protein>
<evidence type="ECO:0000313" key="1">
    <source>
        <dbReference type="EMBL" id="CEI67628.1"/>
    </source>
</evidence>
<organism evidence="1 2">
    <name type="scientific">Fusarium venenatum</name>
    <dbReference type="NCBI Taxonomy" id="56646"/>
    <lineage>
        <taxon>Eukaryota</taxon>
        <taxon>Fungi</taxon>
        <taxon>Dikarya</taxon>
        <taxon>Ascomycota</taxon>
        <taxon>Pezizomycotina</taxon>
        <taxon>Sordariomycetes</taxon>
        <taxon>Hypocreomycetidae</taxon>
        <taxon>Hypocreales</taxon>
        <taxon>Nectriaceae</taxon>
        <taxon>Fusarium</taxon>
    </lineage>
</organism>
<dbReference type="Proteomes" id="UP000245910">
    <property type="component" value="Chromosome I"/>
</dbReference>
<dbReference type="OrthoDB" id="5034561at2759"/>